<dbReference type="OrthoDB" id="9799958at2"/>
<dbReference type="PANTHER" id="PTHR34702">
    <property type="entry name" value="NA(+)/H(+) ANTIPORTER SUBUNIT F1"/>
    <property type="match status" value="1"/>
</dbReference>
<dbReference type="RefSeq" id="WP_068136873.1">
    <property type="nucleotide sequence ID" value="NZ_AP014924.1"/>
</dbReference>
<dbReference type="GO" id="GO:0015385">
    <property type="term" value="F:sodium:proton antiporter activity"/>
    <property type="evidence" value="ECO:0007669"/>
    <property type="project" value="TreeGrafter"/>
</dbReference>
<comment type="similarity">
    <text evidence="2">Belongs to the CPA3 antiporters (TC 2.A.63) subunit F family.</text>
</comment>
<dbReference type="AlphaFoldDB" id="A0A0K2SL05"/>
<reference evidence="10" key="2">
    <citation type="journal article" date="2016" name="Int. J. Syst. Evol. Microbiol.">
        <title>Complete genome sequence and cell structure of Limnochorda pilosa, a Gram-negative spore-former within the phylum Firmicutes.</title>
        <authorList>
            <person name="Watanabe M."/>
            <person name="Kojima H."/>
            <person name="Fukui M."/>
        </authorList>
    </citation>
    <scope>NUCLEOTIDE SEQUENCE [LARGE SCALE GENOMIC DNA]</scope>
    <source>
        <strain evidence="10">HC45</strain>
    </source>
</reference>
<keyword evidence="10" id="KW-1185">Reference proteome</keyword>
<evidence type="ECO:0000256" key="6">
    <source>
        <dbReference type="ARBA" id="ARBA00022989"/>
    </source>
</evidence>
<evidence type="ECO:0000256" key="1">
    <source>
        <dbReference type="ARBA" id="ARBA00004651"/>
    </source>
</evidence>
<dbReference type="KEGG" id="lpil:LIP_1833"/>
<evidence type="ECO:0000256" key="5">
    <source>
        <dbReference type="ARBA" id="ARBA00022692"/>
    </source>
</evidence>
<evidence type="ECO:0000256" key="8">
    <source>
        <dbReference type="SAM" id="Phobius"/>
    </source>
</evidence>
<comment type="subcellular location">
    <subcellularLocation>
        <location evidence="1">Cell membrane</location>
        <topology evidence="1">Multi-pass membrane protein</topology>
    </subcellularLocation>
</comment>
<evidence type="ECO:0000313" key="9">
    <source>
        <dbReference type="EMBL" id="BAS27677.1"/>
    </source>
</evidence>
<proteinExistence type="inferred from homology"/>
<dbReference type="InterPro" id="IPR007208">
    <property type="entry name" value="MrpF/PhaF-like"/>
</dbReference>
<dbReference type="GO" id="GO:0005886">
    <property type="term" value="C:plasma membrane"/>
    <property type="evidence" value="ECO:0007669"/>
    <property type="project" value="UniProtKB-SubCell"/>
</dbReference>
<keyword evidence="7 8" id="KW-0472">Membrane</keyword>
<evidence type="ECO:0000313" key="10">
    <source>
        <dbReference type="Proteomes" id="UP000065807"/>
    </source>
</evidence>
<dbReference type="STRING" id="1555112.LIP_1833"/>
<reference evidence="10" key="1">
    <citation type="submission" date="2015-07" db="EMBL/GenBank/DDBJ databases">
        <title>Complete genome sequence and phylogenetic analysis of Limnochorda pilosa.</title>
        <authorList>
            <person name="Watanabe M."/>
            <person name="Kojima H."/>
            <person name="Fukui M."/>
        </authorList>
    </citation>
    <scope>NUCLEOTIDE SEQUENCE [LARGE SCALE GENOMIC DNA]</scope>
    <source>
        <strain evidence="10">HC45</strain>
    </source>
</reference>
<evidence type="ECO:0000256" key="2">
    <source>
        <dbReference type="ARBA" id="ARBA00009212"/>
    </source>
</evidence>
<organism evidence="9 10">
    <name type="scientific">Limnochorda pilosa</name>
    <dbReference type="NCBI Taxonomy" id="1555112"/>
    <lineage>
        <taxon>Bacteria</taxon>
        <taxon>Bacillati</taxon>
        <taxon>Bacillota</taxon>
        <taxon>Limnochordia</taxon>
        <taxon>Limnochordales</taxon>
        <taxon>Limnochordaceae</taxon>
        <taxon>Limnochorda</taxon>
    </lineage>
</organism>
<evidence type="ECO:0000256" key="4">
    <source>
        <dbReference type="ARBA" id="ARBA00022475"/>
    </source>
</evidence>
<sequence>MTPSILDLALALLGLSLGLAAARVLLGPTTADRAMALEVVGLHLIAVMGVWSVRGGNTDFFDAMLALAVVSFVGTLAIANYLVKGIPIDADRR</sequence>
<accession>A0A0K2SL05</accession>
<dbReference type="PANTHER" id="PTHR34702:SF1">
    <property type="entry name" value="NA(+)_H(+) ANTIPORTER SUBUNIT F"/>
    <property type="match status" value="1"/>
</dbReference>
<keyword evidence="5 8" id="KW-0812">Transmembrane</keyword>
<keyword evidence="4" id="KW-1003">Cell membrane</keyword>
<dbReference type="Proteomes" id="UP000065807">
    <property type="component" value="Chromosome"/>
</dbReference>
<keyword evidence="6 8" id="KW-1133">Transmembrane helix</keyword>
<protein>
    <submittedName>
        <fullName evidence="9">Monovalent cation/H+ antiporter subunit F</fullName>
    </submittedName>
</protein>
<name>A0A0K2SL05_LIMPI</name>
<evidence type="ECO:0000256" key="7">
    <source>
        <dbReference type="ARBA" id="ARBA00023136"/>
    </source>
</evidence>
<feature type="transmembrane region" description="Helical" evidence="8">
    <location>
        <begin position="60"/>
        <end position="83"/>
    </location>
</feature>
<dbReference type="Pfam" id="PF04066">
    <property type="entry name" value="MrpF_PhaF"/>
    <property type="match status" value="1"/>
</dbReference>
<evidence type="ECO:0000256" key="3">
    <source>
        <dbReference type="ARBA" id="ARBA00022448"/>
    </source>
</evidence>
<keyword evidence="3" id="KW-0813">Transport</keyword>
<gene>
    <name evidence="9" type="ORF">LIP_1833</name>
</gene>
<dbReference type="EMBL" id="AP014924">
    <property type="protein sequence ID" value="BAS27677.1"/>
    <property type="molecule type" value="Genomic_DNA"/>
</dbReference>
<feature type="transmembrane region" description="Helical" evidence="8">
    <location>
        <begin position="36"/>
        <end position="53"/>
    </location>
</feature>